<dbReference type="InterPro" id="IPR036771">
    <property type="entry name" value="ATPsynth_dsu/esu_N"/>
</dbReference>
<sequence length="130" mass="13748">MNDLINIEIVTPLGMIYQGSVRAVTLPGSEGEFGVLKGHATLVSSLKSGVIDIEKQDLKHELVAIDSGYAKVDESKVCVLAKGAVWVCGSSESEIEKNLNNAKDLIKAMSSDNAALAATFSKLDNAKVNV</sequence>
<dbReference type="InterPro" id="IPR001469">
    <property type="entry name" value="ATP_synth_F1_dsu/esu"/>
</dbReference>
<proteinExistence type="inferred from homology"/>
<protein>
    <recommendedName>
        <fullName evidence="11">ATP synthase epsilon chain</fullName>
    </recommendedName>
    <alternativeName>
        <fullName evidence="11">ATP synthase F1 sector epsilon subunit</fullName>
    </alternativeName>
    <alternativeName>
        <fullName evidence="11">F-ATPase epsilon subunit</fullName>
    </alternativeName>
</protein>
<dbReference type="GO" id="GO:0012505">
    <property type="term" value="C:endomembrane system"/>
    <property type="evidence" value="ECO:0007669"/>
    <property type="project" value="UniProtKB-SubCell"/>
</dbReference>
<evidence type="ECO:0000313" key="16">
    <source>
        <dbReference type="Proteomes" id="UP000306813"/>
    </source>
</evidence>
<evidence type="ECO:0000256" key="5">
    <source>
        <dbReference type="ARBA" id="ARBA00022475"/>
    </source>
</evidence>
<dbReference type="NCBIfam" id="TIGR01216">
    <property type="entry name" value="ATP_synt_epsi"/>
    <property type="match status" value="1"/>
</dbReference>
<dbReference type="CDD" id="cd12152">
    <property type="entry name" value="F1-ATPase_delta"/>
    <property type="match status" value="1"/>
</dbReference>
<reference evidence="15 17" key="2">
    <citation type="submission" date="2019-08" db="EMBL/GenBank/DDBJ databases">
        <title>Rapid identification of Enteric Bacteria from Whole Genome Sequences (WGS) using Average Nucleotide Identity (ANI).</title>
        <authorList>
            <person name="Lane C."/>
        </authorList>
    </citation>
    <scope>NUCLEOTIDE SEQUENCE [LARGE SCALE GENOMIC DNA]</scope>
    <source>
        <strain evidence="15 17">D4984</strain>
    </source>
</reference>
<dbReference type="GO" id="GO:0045259">
    <property type="term" value="C:proton-transporting ATP synthase complex"/>
    <property type="evidence" value="ECO:0007669"/>
    <property type="project" value="UniProtKB-KW"/>
</dbReference>
<dbReference type="RefSeq" id="WP_082199019.1">
    <property type="nucleotide sequence ID" value="NZ_CP020478.1"/>
</dbReference>
<dbReference type="AlphaFoldDB" id="A0AAX2UKD2"/>
<keyword evidence="9 11" id="KW-0139">CF(1)</keyword>
<dbReference type="HAMAP" id="MF_00530">
    <property type="entry name" value="ATP_synth_epsil_bac"/>
    <property type="match status" value="1"/>
</dbReference>
<name>A0AAX2UKD2_9BACT</name>
<evidence type="ECO:0000256" key="10">
    <source>
        <dbReference type="ARBA" id="ARBA00023310"/>
    </source>
</evidence>
<dbReference type="Pfam" id="PF02823">
    <property type="entry name" value="ATP-synt_DE_N"/>
    <property type="match status" value="1"/>
</dbReference>
<evidence type="ECO:0000256" key="11">
    <source>
        <dbReference type="HAMAP-Rule" id="MF_00530"/>
    </source>
</evidence>
<comment type="caution">
    <text evidence="14">The sequence shown here is derived from an EMBL/GenBank/DDBJ whole genome shotgun (WGS) entry which is preliminary data.</text>
</comment>
<comment type="function">
    <text evidence="1 11">Produces ATP from ADP in the presence of a proton gradient across the membrane.</text>
</comment>
<evidence type="ECO:0000256" key="3">
    <source>
        <dbReference type="ARBA" id="ARBA00005712"/>
    </source>
</evidence>
<keyword evidence="11" id="KW-0375">Hydrogen ion transport</keyword>
<dbReference type="EMBL" id="VDBS01000028">
    <property type="protein sequence ID" value="TNB58041.1"/>
    <property type="molecule type" value="Genomic_DNA"/>
</dbReference>
<feature type="domain" description="ATP synthase F1 complex delta/epsilon subunit N-terminal" evidence="13">
    <location>
        <begin position="6"/>
        <end position="84"/>
    </location>
</feature>
<gene>
    <name evidence="11" type="primary">atpC</name>
    <name evidence="14" type="ORF">FDW42_03490</name>
    <name evidence="15" type="ORF">FVD16_03175</name>
</gene>
<dbReference type="EMBL" id="VRMA01000033">
    <property type="protein sequence ID" value="TXK58296.1"/>
    <property type="molecule type" value="Genomic_DNA"/>
</dbReference>
<dbReference type="KEGG" id="chv:CHELV3228_0069"/>
<evidence type="ECO:0000259" key="13">
    <source>
        <dbReference type="Pfam" id="PF02823"/>
    </source>
</evidence>
<keyword evidence="8 11" id="KW-0472">Membrane</keyword>
<accession>A0AAX2UKD2</accession>
<keyword evidence="7 11" id="KW-0406">Ion transport</keyword>
<dbReference type="GO" id="GO:0046933">
    <property type="term" value="F:proton-transporting ATP synthase activity, rotational mechanism"/>
    <property type="evidence" value="ECO:0007669"/>
    <property type="project" value="UniProtKB-UniRule"/>
</dbReference>
<evidence type="ECO:0000256" key="7">
    <source>
        <dbReference type="ARBA" id="ARBA00023065"/>
    </source>
</evidence>
<evidence type="ECO:0000256" key="12">
    <source>
        <dbReference type="RuleBase" id="RU003656"/>
    </source>
</evidence>
<evidence type="ECO:0000256" key="2">
    <source>
        <dbReference type="ARBA" id="ARBA00004184"/>
    </source>
</evidence>
<dbReference type="GeneID" id="52035995"/>
<dbReference type="Proteomes" id="UP000306813">
    <property type="component" value="Unassembled WGS sequence"/>
</dbReference>
<keyword evidence="6" id="KW-0997">Cell inner membrane</keyword>
<dbReference type="PANTHER" id="PTHR13822">
    <property type="entry name" value="ATP SYNTHASE DELTA/EPSILON CHAIN"/>
    <property type="match status" value="1"/>
</dbReference>
<keyword evidence="17" id="KW-1185">Reference proteome</keyword>
<keyword evidence="5 11" id="KW-1003">Cell membrane</keyword>
<evidence type="ECO:0000313" key="14">
    <source>
        <dbReference type="EMBL" id="TNB58041.1"/>
    </source>
</evidence>
<comment type="subcellular location">
    <subcellularLocation>
        <location evidence="11">Cell membrane</location>
        <topology evidence="11">Peripheral membrane protein</topology>
    </subcellularLocation>
    <subcellularLocation>
        <location evidence="2">Endomembrane system</location>
        <topology evidence="2">Peripheral membrane protein</topology>
    </subcellularLocation>
</comment>
<keyword evidence="10 11" id="KW-0066">ATP synthesis</keyword>
<keyword evidence="4 11" id="KW-0813">Transport</keyword>
<dbReference type="SUPFAM" id="SSF51344">
    <property type="entry name" value="Epsilon subunit of F1F0-ATP synthase N-terminal domain"/>
    <property type="match status" value="1"/>
</dbReference>
<evidence type="ECO:0000256" key="6">
    <source>
        <dbReference type="ARBA" id="ARBA00022519"/>
    </source>
</evidence>
<evidence type="ECO:0000313" key="17">
    <source>
        <dbReference type="Proteomes" id="UP000321317"/>
    </source>
</evidence>
<evidence type="ECO:0000256" key="1">
    <source>
        <dbReference type="ARBA" id="ARBA00003543"/>
    </source>
</evidence>
<dbReference type="GO" id="GO:0005886">
    <property type="term" value="C:plasma membrane"/>
    <property type="evidence" value="ECO:0007669"/>
    <property type="project" value="UniProtKB-SubCell"/>
</dbReference>
<comment type="subunit">
    <text evidence="11 12">F-type ATPases have 2 components, CF(1) - the catalytic core - and CF(0) - the membrane proton channel. CF(1) has five subunits: alpha(3), beta(3), gamma(1), delta(1), epsilon(1). CF(0) has three main subunits: a, b and c.</text>
</comment>
<evidence type="ECO:0000256" key="9">
    <source>
        <dbReference type="ARBA" id="ARBA00023196"/>
    </source>
</evidence>
<dbReference type="Proteomes" id="UP000321317">
    <property type="component" value="Unassembled WGS sequence"/>
</dbReference>
<dbReference type="PANTHER" id="PTHR13822:SF10">
    <property type="entry name" value="ATP SYNTHASE EPSILON CHAIN, CHLOROPLASTIC"/>
    <property type="match status" value="1"/>
</dbReference>
<dbReference type="Gene3D" id="2.60.15.10">
    <property type="entry name" value="F0F1 ATP synthase delta/epsilon subunit, N-terminal"/>
    <property type="match status" value="1"/>
</dbReference>
<evidence type="ECO:0000256" key="8">
    <source>
        <dbReference type="ARBA" id="ARBA00023136"/>
    </source>
</evidence>
<evidence type="ECO:0000256" key="4">
    <source>
        <dbReference type="ARBA" id="ARBA00022448"/>
    </source>
</evidence>
<comment type="similarity">
    <text evidence="3 11 12">Belongs to the ATPase epsilon chain family.</text>
</comment>
<dbReference type="InterPro" id="IPR020546">
    <property type="entry name" value="ATP_synth_F1_dsu/esu_N"/>
</dbReference>
<evidence type="ECO:0000313" key="15">
    <source>
        <dbReference type="EMBL" id="TXK58296.1"/>
    </source>
</evidence>
<reference evidence="14 16" key="1">
    <citation type="submission" date="2019-05" db="EMBL/GenBank/DDBJ databases">
        <title>Draft genomes of eight strains of Campylobacter helveticus isolated from cats and a dog in New Zealand.</title>
        <authorList>
            <person name="Bojanic K."/>
            <person name="Midwinter A.C."/>
            <person name="Biggs P.J."/>
            <person name="Acke E."/>
            <person name="Cornelius A.J."/>
            <person name="Marshall J.C."/>
        </authorList>
    </citation>
    <scope>NUCLEOTIDE SEQUENCE [LARGE SCALE GENOMIC DNA]</scope>
    <source>
        <strain evidence="14 16">ACP123b</strain>
    </source>
</reference>
<organism evidence="14 16">
    <name type="scientific">Campylobacter helveticus</name>
    <dbReference type="NCBI Taxonomy" id="28898"/>
    <lineage>
        <taxon>Bacteria</taxon>
        <taxon>Pseudomonadati</taxon>
        <taxon>Campylobacterota</taxon>
        <taxon>Epsilonproteobacteria</taxon>
        <taxon>Campylobacterales</taxon>
        <taxon>Campylobacteraceae</taxon>
        <taxon>Campylobacter</taxon>
    </lineage>
</organism>
<dbReference type="GO" id="GO:0005524">
    <property type="term" value="F:ATP binding"/>
    <property type="evidence" value="ECO:0007669"/>
    <property type="project" value="UniProtKB-UniRule"/>
</dbReference>